<dbReference type="GO" id="GO:0005737">
    <property type="term" value="C:cytoplasm"/>
    <property type="evidence" value="ECO:0007669"/>
    <property type="project" value="UniProtKB-SubCell"/>
</dbReference>
<dbReference type="Gene3D" id="3.30.310.50">
    <property type="entry name" value="Alpha-D-phosphohexomutase, C-terminal domain"/>
    <property type="match status" value="1"/>
</dbReference>
<dbReference type="GO" id="GO:0000408">
    <property type="term" value="C:EKC/KEOPS complex"/>
    <property type="evidence" value="ECO:0007669"/>
    <property type="project" value="TreeGrafter"/>
</dbReference>
<keyword evidence="6" id="KW-0539">Nucleus</keyword>
<dbReference type="InterPro" id="IPR015419">
    <property type="entry name" value="CTAG/Pcc1"/>
</dbReference>
<evidence type="ECO:0000256" key="6">
    <source>
        <dbReference type="ARBA" id="ARBA00023242"/>
    </source>
</evidence>
<keyword evidence="4" id="KW-0963">Cytoplasm</keyword>
<dbReference type="PANTHER" id="PTHR31283:SF5">
    <property type="entry name" value="EKC_KEOPS COMPLEX SUBUNIT LAGE3"/>
    <property type="match status" value="1"/>
</dbReference>
<dbReference type="GO" id="GO:0070525">
    <property type="term" value="P:tRNA threonylcarbamoyladenosine metabolic process"/>
    <property type="evidence" value="ECO:0007669"/>
    <property type="project" value="TreeGrafter"/>
</dbReference>
<feature type="region of interest" description="Disordered" evidence="7">
    <location>
        <begin position="1"/>
        <end position="26"/>
    </location>
</feature>
<keyword evidence="10" id="KW-1185">Reference proteome</keyword>
<evidence type="ECO:0000256" key="8">
    <source>
        <dbReference type="SAM" id="Phobius"/>
    </source>
</evidence>
<dbReference type="Proteomes" id="UP001157418">
    <property type="component" value="Unassembled WGS sequence"/>
</dbReference>
<evidence type="ECO:0000256" key="3">
    <source>
        <dbReference type="ARBA" id="ARBA00007073"/>
    </source>
</evidence>
<evidence type="ECO:0000256" key="7">
    <source>
        <dbReference type="SAM" id="MobiDB-lite"/>
    </source>
</evidence>
<dbReference type="PANTHER" id="PTHR31283">
    <property type="entry name" value="EKC/KEOPS COMPLEX SUBUNIT PCC1 FAMILY MEMBER"/>
    <property type="match status" value="1"/>
</dbReference>
<keyword evidence="8" id="KW-0472">Membrane</keyword>
<dbReference type="EMBL" id="CAKMRJ010005523">
    <property type="protein sequence ID" value="CAH1446645.1"/>
    <property type="molecule type" value="Genomic_DNA"/>
</dbReference>
<dbReference type="GO" id="GO:0008033">
    <property type="term" value="P:tRNA processing"/>
    <property type="evidence" value="ECO:0007669"/>
    <property type="project" value="UniProtKB-KW"/>
</dbReference>
<dbReference type="AlphaFoldDB" id="A0AAU9P986"/>
<dbReference type="GO" id="GO:0005634">
    <property type="term" value="C:nucleus"/>
    <property type="evidence" value="ECO:0007669"/>
    <property type="project" value="UniProtKB-SubCell"/>
</dbReference>
<reference evidence="9 10" key="1">
    <citation type="submission" date="2022-01" db="EMBL/GenBank/DDBJ databases">
        <authorList>
            <person name="Xiong W."/>
            <person name="Schranz E."/>
        </authorList>
    </citation>
    <scope>NUCLEOTIDE SEQUENCE [LARGE SCALE GENOMIC DNA]</scope>
</reference>
<evidence type="ECO:0000256" key="2">
    <source>
        <dbReference type="ARBA" id="ARBA00004496"/>
    </source>
</evidence>
<evidence type="ECO:0000256" key="4">
    <source>
        <dbReference type="ARBA" id="ARBA00022490"/>
    </source>
</evidence>
<gene>
    <name evidence="9" type="ORF">LVIROSA_LOCUS32324</name>
</gene>
<comment type="subcellular location">
    <subcellularLocation>
        <location evidence="2">Cytoplasm</location>
    </subcellularLocation>
    <subcellularLocation>
        <location evidence="1">Nucleus</location>
    </subcellularLocation>
</comment>
<evidence type="ECO:0000256" key="1">
    <source>
        <dbReference type="ARBA" id="ARBA00004123"/>
    </source>
</evidence>
<evidence type="ECO:0000256" key="5">
    <source>
        <dbReference type="ARBA" id="ARBA00022694"/>
    </source>
</evidence>
<keyword evidence="8" id="KW-0812">Transmembrane</keyword>
<accession>A0AAU9P986</accession>
<dbReference type="FunFam" id="3.30.310.50:FF:000005">
    <property type="entry name" value="L antigen family member 3"/>
    <property type="match status" value="1"/>
</dbReference>
<comment type="similarity">
    <text evidence="3">Belongs to the CTAG/PCC1 family.</text>
</comment>
<protein>
    <submittedName>
        <fullName evidence="9">Uncharacterized protein</fullName>
    </submittedName>
</protein>
<evidence type="ECO:0000313" key="10">
    <source>
        <dbReference type="Proteomes" id="UP001157418"/>
    </source>
</evidence>
<sequence>MDSSPRRSKSIFEKSPLLSSSSSSSDDNLFLTTIFLAAKAIVKSTKVLLGDTTSSSSSGNELLEDTTSSSCNSLLQDTASSKRKVIYLAVIIIASLIALSELKMDVATSTMETDAQEKNLNKWDFTCDVEVDCKSEENACIIYSTLNVDKELQPDKVRRLMSVSNGKLSVHFEAVEARFLRASFSAFMDALTLATKTIEQFGKDMEL</sequence>
<comment type="caution">
    <text evidence="9">The sequence shown here is derived from an EMBL/GenBank/DDBJ whole genome shotgun (WGS) entry which is preliminary data.</text>
</comment>
<keyword evidence="8" id="KW-1133">Transmembrane helix</keyword>
<keyword evidence="5" id="KW-0819">tRNA processing</keyword>
<feature type="transmembrane region" description="Helical" evidence="8">
    <location>
        <begin position="85"/>
        <end position="102"/>
    </location>
</feature>
<name>A0AAU9P986_9ASTR</name>
<evidence type="ECO:0000313" key="9">
    <source>
        <dbReference type="EMBL" id="CAH1446645.1"/>
    </source>
</evidence>
<dbReference type="Pfam" id="PF09341">
    <property type="entry name" value="Pcc1"/>
    <property type="match status" value="1"/>
</dbReference>
<proteinExistence type="inferred from homology"/>
<organism evidence="9 10">
    <name type="scientific">Lactuca virosa</name>
    <dbReference type="NCBI Taxonomy" id="75947"/>
    <lineage>
        <taxon>Eukaryota</taxon>
        <taxon>Viridiplantae</taxon>
        <taxon>Streptophyta</taxon>
        <taxon>Embryophyta</taxon>
        <taxon>Tracheophyta</taxon>
        <taxon>Spermatophyta</taxon>
        <taxon>Magnoliopsida</taxon>
        <taxon>eudicotyledons</taxon>
        <taxon>Gunneridae</taxon>
        <taxon>Pentapetalae</taxon>
        <taxon>asterids</taxon>
        <taxon>campanulids</taxon>
        <taxon>Asterales</taxon>
        <taxon>Asteraceae</taxon>
        <taxon>Cichorioideae</taxon>
        <taxon>Cichorieae</taxon>
        <taxon>Lactucinae</taxon>
        <taxon>Lactuca</taxon>
    </lineage>
</organism>